<dbReference type="InterPro" id="IPR027417">
    <property type="entry name" value="P-loop_NTPase"/>
</dbReference>
<evidence type="ECO:0000256" key="3">
    <source>
        <dbReference type="ARBA" id="ARBA00022801"/>
    </source>
</evidence>
<keyword evidence="4 12" id="KW-0347">Helicase</keyword>
<evidence type="ECO:0000313" key="15">
    <source>
        <dbReference type="EMBL" id="NIZ46789.1"/>
    </source>
</evidence>
<dbReference type="Pfam" id="PF00580">
    <property type="entry name" value="UvrD-helicase"/>
    <property type="match status" value="1"/>
</dbReference>
<feature type="domain" description="UvrD-like helicase ATP-binding" evidence="13">
    <location>
        <begin position="4"/>
        <end position="274"/>
    </location>
</feature>
<evidence type="ECO:0000256" key="11">
    <source>
        <dbReference type="ARBA" id="ARBA00048988"/>
    </source>
</evidence>
<evidence type="ECO:0000259" key="13">
    <source>
        <dbReference type="PROSITE" id="PS51198"/>
    </source>
</evidence>
<comment type="caution">
    <text evidence="15">The sequence shown here is derived from an EMBL/GenBank/DDBJ whole genome shotgun (WGS) entry which is preliminary data.</text>
</comment>
<feature type="domain" description="UvrD-like helicase C-terminal" evidence="14">
    <location>
        <begin position="275"/>
        <end position="559"/>
    </location>
</feature>
<proteinExistence type="inferred from homology"/>
<gene>
    <name evidence="15" type="ORF">HCT46_02490</name>
</gene>
<evidence type="ECO:0000256" key="12">
    <source>
        <dbReference type="PROSITE-ProRule" id="PRU00560"/>
    </source>
</evidence>
<dbReference type="GO" id="GO:0016787">
    <property type="term" value="F:hydrolase activity"/>
    <property type="evidence" value="ECO:0007669"/>
    <property type="project" value="UniProtKB-UniRule"/>
</dbReference>
<evidence type="ECO:0000256" key="2">
    <source>
        <dbReference type="ARBA" id="ARBA00022741"/>
    </source>
</evidence>
<dbReference type="EC" id="5.6.2.4" evidence="9"/>
<evidence type="ECO:0000256" key="10">
    <source>
        <dbReference type="ARBA" id="ARBA00034923"/>
    </source>
</evidence>
<organism evidence="15 16">
    <name type="scientific">Entomospira nematocerorum</name>
    <dbReference type="NCBI Taxonomy" id="2719987"/>
    <lineage>
        <taxon>Bacteria</taxon>
        <taxon>Pseudomonadati</taxon>
        <taxon>Spirochaetota</taxon>
        <taxon>Spirochaetia</taxon>
        <taxon>Spirochaetales</taxon>
        <taxon>Spirochaetaceae</taxon>
        <taxon>Entomospira</taxon>
    </lineage>
</organism>
<keyword evidence="16" id="KW-1185">Reference proteome</keyword>
<dbReference type="InterPro" id="IPR014017">
    <property type="entry name" value="DNA_helicase_UvrD-like_C"/>
</dbReference>
<dbReference type="Gene3D" id="1.10.486.10">
    <property type="entry name" value="PCRA, domain 4"/>
    <property type="match status" value="1"/>
</dbReference>
<dbReference type="Gene3D" id="3.40.50.300">
    <property type="entry name" value="P-loop containing nucleotide triphosphate hydrolases"/>
    <property type="match status" value="2"/>
</dbReference>
<dbReference type="SUPFAM" id="SSF52540">
    <property type="entry name" value="P-loop containing nucleoside triphosphate hydrolases"/>
    <property type="match status" value="1"/>
</dbReference>
<evidence type="ECO:0000256" key="5">
    <source>
        <dbReference type="ARBA" id="ARBA00022840"/>
    </source>
</evidence>
<evidence type="ECO:0000256" key="7">
    <source>
        <dbReference type="ARBA" id="ARBA00023235"/>
    </source>
</evidence>
<evidence type="ECO:0000256" key="6">
    <source>
        <dbReference type="ARBA" id="ARBA00023125"/>
    </source>
</evidence>
<dbReference type="RefSeq" id="WP_167703236.1">
    <property type="nucleotide sequence ID" value="NZ_CP118168.1"/>
</dbReference>
<evidence type="ECO:0000256" key="4">
    <source>
        <dbReference type="ARBA" id="ARBA00022806"/>
    </source>
</evidence>
<accession>A0A968KU22</accession>
<dbReference type="InterPro" id="IPR014016">
    <property type="entry name" value="UvrD-like_ATP-bd"/>
</dbReference>
<dbReference type="Pfam" id="PF13361">
    <property type="entry name" value="UvrD_C"/>
    <property type="match status" value="1"/>
</dbReference>
<keyword evidence="5 12" id="KW-0067">ATP-binding</keyword>
<dbReference type="GO" id="GO:0005829">
    <property type="term" value="C:cytosol"/>
    <property type="evidence" value="ECO:0007669"/>
    <property type="project" value="TreeGrafter"/>
</dbReference>
<dbReference type="Proteomes" id="UP000752013">
    <property type="component" value="Unassembled WGS sequence"/>
</dbReference>
<dbReference type="Gene3D" id="1.10.10.160">
    <property type="match status" value="1"/>
</dbReference>
<dbReference type="PANTHER" id="PTHR11070">
    <property type="entry name" value="UVRD / RECB / PCRA DNA HELICASE FAMILY MEMBER"/>
    <property type="match status" value="1"/>
</dbReference>
<dbReference type="GO" id="GO:0005524">
    <property type="term" value="F:ATP binding"/>
    <property type="evidence" value="ECO:0007669"/>
    <property type="project" value="UniProtKB-UniRule"/>
</dbReference>
<dbReference type="InterPro" id="IPR013986">
    <property type="entry name" value="DExx_box_DNA_helicase_dom_sf"/>
</dbReference>
<protein>
    <recommendedName>
        <fullName evidence="9">DNA 3'-5' helicase</fullName>
        <ecNumber evidence="9">5.6.2.4</ecNumber>
    </recommendedName>
    <alternativeName>
        <fullName evidence="10">DNA 3'-5' helicase II</fullName>
    </alternativeName>
</protein>
<dbReference type="GO" id="GO:0003677">
    <property type="term" value="F:DNA binding"/>
    <property type="evidence" value="ECO:0007669"/>
    <property type="project" value="UniProtKB-KW"/>
</dbReference>
<dbReference type="CDD" id="cd17932">
    <property type="entry name" value="DEXQc_UvrD"/>
    <property type="match status" value="1"/>
</dbReference>
<dbReference type="GO" id="GO:0000725">
    <property type="term" value="P:recombinational repair"/>
    <property type="evidence" value="ECO:0007669"/>
    <property type="project" value="TreeGrafter"/>
</dbReference>
<comment type="similarity">
    <text evidence="1">Belongs to the helicase family. UvrD subfamily.</text>
</comment>
<dbReference type="GO" id="GO:0043138">
    <property type="term" value="F:3'-5' DNA helicase activity"/>
    <property type="evidence" value="ECO:0007669"/>
    <property type="project" value="UniProtKB-EC"/>
</dbReference>
<keyword evidence="6" id="KW-0238">DNA-binding</keyword>
<keyword evidence="2 12" id="KW-0547">Nucleotide-binding</keyword>
<sequence>MNLGALNPEQHQAVMTIEGSLLIIAGAGSGKTGVITHRIAYMLEQGITQNHILALTFTNKAADEMTHRIKKMTGKKLSNLTIATFHAFGVKVLREQAKLLGYRDGFSIYDSSDKREVIKDSARELGMVLEHEDLVDIEHLFGQIKTGIITLADQTTGMQNLFQEYQEFLYLKNAFDFDDLVARPLALFQSHPEILAHYQQRYRYIMVDEFQDTSLQQYQWIALLANQYRNLCVVGDDDQSIYSWRGANYTNIQAFEQDFPERVEIKLERNYRSTGIILEAANALIAHNTNRKEKALWTESTDAEASLQVRYLENDQQESEFICDTIRTLRVSESRSYNNFGVLSRNNSLMDTIEEAFIRHDIPYRRSGGRSFFERKEIRDTIAYLRLADNIDDDIAFVRIVNTPRRGVGKQTLATLREHSDNRKESLYCTAKRLLDWEKPPFSAPAVAGLRDFTVTLDQFRERFTLHKDMARTAGDMIEAFDYWGGLLREYPNNDKVAKWKYDNIFKFLSWFERWEKNPDNLEPKLSLYLMRIALAGRERADLDDTAMVNLMTIHAAKGLEFDVTFIAGVEDGVIPSSKSLQENETNIEEERRLFYVALTRAKEKLFMTVCHQRRQMREIQLCQPSPFLHELPSNLIETEDKELEPEDIERLGMSVFTMFKD</sequence>
<keyword evidence="3 12" id="KW-0378">Hydrolase</keyword>
<reference evidence="15" key="1">
    <citation type="submission" date="2020-03" db="EMBL/GenBank/DDBJ databases">
        <title>Spirochaetal bacteria isolated from arthropods constitute a novel genus Entomospira genus novum within the order Spirochaetales.</title>
        <authorList>
            <person name="Grana-Miraglia L."/>
            <person name="Sikutova S."/>
            <person name="Fingerle V."/>
            <person name="Sing A."/>
            <person name="Castillo-Ramirez S."/>
            <person name="Margos G."/>
            <person name="Rudolf I."/>
        </authorList>
    </citation>
    <scope>NUCLEOTIDE SEQUENCE</scope>
    <source>
        <strain evidence="15">BR208</strain>
    </source>
</reference>
<dbReference type="AlphaFoldDB" id="A0A968KU22"/>
<evidence type="ECO:0000256" key="1">
    <source>
        <dbReference type="ARBA" id="ARBA00009922"/>
    </source>
</evidence>
<dbReference type="InterPro" id="IPR000212">
    <property type="entry name" value="DNA_helicase_UvrD/REP"/>
</dbReference>
<dbReference type="PANTHER" id="PTHR11070:SF2">
    <property type="entry name" value="ATP-DEPENDENT DNA HELICASE SRS2"/>
    <property type="match status" value="1"/>
</dbReference>
<comment type="catalytic activity">
    <reaction evidence="11">
        <text>ATP + H2O = ADP + phosphate + H(+)</text>
        <dbReference type="Rhea" id="RHEA:13065"/>
        <dbReference type="ChEBI" id="CHEBI:15377"/>
        <dbReference type="ChEBI" id="CHEBI:15378"/>
        <dbReference type="ChEBI" id="CHEBI:30616"/>
        <dbReference type="ChEBI" id="CHEBI:43474"/>
        <dbReference type="ChEBI" id="CHEBI:456216"/>
        <dbReference type="EC" id="5.6.2.4"/>
    </reaction>
</comment>
<dbReference type="CDD" id="cd18807">
    <property type="entry name" value="SF1_C_UvrD"/>
    <property type="match status" value="1"/>
</dbReference>
<feature type="binding site" evidence="12">
    <location>
        <begin position="25"/>
        <end position="32"/>
    </location>
    <ligand>
        <name>ATP</name>
        <dbReference type="ChEBI" id="CHEBI:30616"/>
    </ligand>
</feature>
<evidence type="ECO:0000256" key="8">
    <source>
        <dbReference type="ARBA" id="ARBA00034617"/>
    </source>
</evidence>
<evidence type="ECO:0000313" key="16">
    <source>
        <dbReference type="Proteomes" id="UP000752013"/>
    </source>
</evidence>
<comment type="catalytic activity">
    <reaction evidence="8">
        <text>Couples ATP hydrolysis with the unwinding of duplex DNA by translocating in the 3'-5' direction.</text>
        <dbReference type="EC" id="5.6.2.4"/>
    </reaction>
</comment>
<evidence type="ECO:0000259" key="14">
    <source>
        <dbReference type="PROSITE" id="PS51217"/>
    </source>
</evidence>
<dbReference type="PROSITE" id="PS51198">
    <property type="entry name" value="UVRD_HELICASE_ATP_BIND"/>
    <property type="match status" value="1"/>
</dbReference>
<keyword evidence="7" id="KW-0413">Isomerase</keyword>
<evidence type="ECO:0000256" key="9">
    <source>
        <dbReference type="ARBA" id="ARBA00034808"/>
    </source>
</evidence>
<dbReference type="PROSITE" id="PS51217">
    <property type="entry name" value="UVRD_HELICASE_CTER"/>
    <property type="match status" value="1"/>
</dbReference>
<name>A0A968KU22_9SPIO</name>
<dbReference type="EMBL" id="JAATLK010000001">
    <property type="protein sequence ID" value="NIZ46789.1"/>
    <property type="molecule type" value="Genomic_DNA"/>
</dbReference>